<dbReference type="eggNOG" id="KOG0504">
    <property type="taxonomic scope" value="Eukaryota"/>
</dbReference>
<dbReference type="Pfam" id="PF12796">
    <property type="entry name" value="Ank_2"/>
    <property type="match status" value="2"/>
</dbReference>
<feature type="repeat" description="ANK" evidence="1">
    <location>
        <begin position="1446"/>
        <end position="1478"/>
    </location>
</feature>
<reference evidence="2" key="1">
    <citation type="submission" date="2005-10" db="EMBL/GenBank/DDBJ databases">
        <authorList>
            <person name="Loftus B.J."/>
            <person name="Nene V.M."/>
            <person name="Hannick L.I."/>
            <person name="Bidwell S."/>
            <person name="Haas B."/>
            <person name="Amedeo P."/>
            <person name="Orvis J."/>
            <person name="Wortman J.R."/>
            <person name="White O.R."/>
            <person name="Salzberg S."/>
            <person name="Shumway M."/>
            <person name="Koo H."/>
            <person name="Zhao Y."/>
            <person name="Holmes M."/>
            <person name="Miller J."/>
            <person name="Schatz M."/>
            <person name="Pop M."/>
            <person name="Pai G."/>
            <person name="Utterback T."/>
            <person name="Rogers Y.-H."/>
            <person name="Kravitz S."/>
            <person name="Fraser C.M."/>
        </authorList>
    </citation>
    <scope>NUCLEOTIDE SEQUENCE</scope>
    <source>
        <strain evidence="2">Liverpool</strain>
    </source>
</reference>
<dbReference type="PANTHER" id="PTHR24118:SF99">
    <property type="entry name" value="POTE ANKYRIN DOMAIN FAMILY MEMBER 3C-RELATED"/>
    <property type="match status" value="1"/>
</dbReference>
<gene>
    <name evidence="2" type="ORF">AaeL_AAEL006443</name>
</gene>
<organism evidence="2 3">
    <name type="scientific">Aedes aegypti</name>
    <name type="common">Yellowfever mosquito</name>
    <name type="synonym">Culex aegypti</name>
    <dbReference type="NCBI Taxonomy" id="7159"/>
    <lineage>
        <taxon>Eukaryota</taxon>
        <taxon>Metazoa</taxon>
        <taxon>Ecdysozoa</taxon>
        <taxon>Arthropoda</taxon>
        <taxon>Hexapoda</taxon>
        <taxon>Insecta</taxon>
        <taxon>Pterygota</taxon>
        <taxon>Neoptera</taxon>
        <taxon>Endopterygota</taxon>
        <taxon>Diptera</taxon>
        <taxon>Nematocera</taxon>
        <taxon>Culicoidea</taxon>
        <taxon>Culicidae</taxon>
        <taxon>Culicinae</taxon>
        <taxon>Aedini</taxon>
        <taxon>Aedes</taxon>
        <taxon>Stegomyia</taxon>
    </lineage>
</organism>
<dbReference type="Proteomes" id="UP000682892">
    <property type="component" value="Unassembled WGS sequence"/>
</dbReference>
<dbReference type="SUPFAM" id="SSF48403">
    <property type="entry name" value="Ankyrin repeat"/>
    <property type="match status" value="1"/>
</dbReference>
<dbReference type="PaxDb" id="7159-AAEL006443-PA"/>
<dbReference type="EMBL" id="CH477390">
    <property type="protein sequence ID" value="EAT41965.1"/>
    <property type="molecule type" value="Genomic_DNA"/>
</dbReference>
<dbReference type="PhylomeDB" id="Q176D6"/>
<reference evidence="2" key="3">
    <citation type="submission" date="2012-09" db="EMBL/GenBank/DDBJ databases">
        <authorList>
            <consortium name="VectorBase"/>
        </authorList>
    </citation>
    <scope>NUCLEOTIDE SEQUENCE</scope>
    <source>
        <strain evidence="2">Liverpool</strain>
    </source>
</reference>
<evidence type="ECO:0000313" key="3">
    <source>
        <dbReference type="Proteomes" id="UP000682892"/>
    </source>
</evidence>
<accession>Q176D6</accession>
<evidence type="ECO:0000256" key="1">
    <source>
        <dbReference type="PROSITE-ProRule" id="PRU00023"/>
    </source>
</evidence>
<keyword evidence="1" id="KW-0040">ANK repeat</keyword>
<dbReference type="STRING" id="7159.Q176D6"/>
<dbReference type="PROSITE" id="PS50297">
    <property type="entry name" value="ANK_REP_REGION"/>
    <property type="match status" value="2"/>
</dbReference>
<evidence type="ECO:0000313" key="2">
    <source>
        <dbReference type="EMBL" id="EAT41965.1"/>
    </source>
</evidence>
<dbReference type="VEuPathDB" id="VectorBase:AAEL001438"/>
<dbReference type="HOGENOM" id="CLU_235412_0_0_1"/>
<dbReference type="Gene3D" id="1.25.40.20">
    <property type="entry name" value="Ankyrin repeat-containing domain"/>
    <property type="match status" value="2"/>
</dbReference>
<sequence>MTPIECAFEAGDLQLAHKLLQSEWDRMGDPALFYYQVIRDGLVATFRHLESSGLCQEWDSFCYCSNALLELDVKNVTISEEMELLVMCKLSSYGLKNLCGDSVTVKSENDWLNSVDLIVRWVRELRSRPQWYDFLDVDDRVMLRMRMIHNHLFFVKDKPALRNLPLKETIFCLAIFVGIHDDFPGHEMYRVMINKRNIMQFLLAIVSRLKDVTHEAEYRKPRKSSVFKKLRKTYRRVKQMYSVFKVVSSVQIYREIDDDDYRRCNASITVAAIKRFNQICGEAIKNTADTPNMSVKLNKLLPDVLNDSILLNSKYRNFSSHGIPLSHLFKRDSDQIFYYHRLSDYIYIIAVSFYAICIYLLHDCTRQMYGTMRRCRTIDDLRAVIRYAGGNTIRCLQESMFQKIENYLETVKNFLNETNPDDLTADRKEEFEELLENYDCKVKIIKKLRNSHRNNLMDTAEVMAFTNASVTSIHRLLDSKLTDTSSGSYFDIMFTDWKILATRSFDSMEFNAAVMQSYIHQYLELDHDSTEQWRYRERTKLILDHFTSDVDLDASTREALEENLHIALSKPRNGYYQNIFALDSKAQAITQTLKASVIGPKISKNFKSRNSKFKTRLQALRLHDEQELNLAFQKLILNIQDTFKKRDCETIEKLIRNHEKIALKDRLAIEYWQLQAMEVLHSSGYLGDNFSLFTRSIPMIWGKSYRNYLAHDSLSYDLLTACGMNKILINGFVLAFDFCGVNIFTSSPEYTLDGLVTPEKFYSCWLEQQDNLLECLKHCDVSKFEDCVARKAEISGRYLMTLGQLVRPKYYALPGIISHEQFNSDNIEAVTPLLRSHFHNIKEILTTFKINYAVKLNLLQIDSTLPIEEAVRQFEHLQPKLMTPSVGAVLPHLVAEDNYDLLATLVDRYVGNHLKPILLMSIGRTEMERNFLQTHFDLRYSVISELTEHDLNGLFTEDYPASEYELNIAIMRNDLQLFKHIIKNCYETMNSVLESYDLLEAMESCCCHGRFKMAQCLLENGLECELFGMSGLLTLAVARRRWKVVDLLLQNGAYAWLDDGVNVLSIITEGNFRILRQILVEPIPDHLKEKFVDWVFRLGSTRLLQYLDHIGVNIWEVEGILTSAALNKNANVLKFVERRLFQATGEPSSYTELRLWTNILLDLKTLMVISIDSEFLPSVISRNDIAQRWTTRLNEILNISDGHFAKHFHFEDLSELFCFVLPKNYFKVFEDQFHQAVRKCDLYTNLIRSLPQDLYIFKTTVSIEFRTPKEKIDTKVDLTLYSSTKLVGVQNDHVTIATQDSNHIADSISMGLRSYLLRYRHLKATTAEITITSDDANAQQFFFLLIGSSSCIVQQSPRTKFNLSYLLSRPNQPNILHYIPPNASLRTVETLLQLGANPSLPDDKLRTPFRSALAQLFPVELIRLMYQYCDNSNFYETHVFNLKDFEGYTPLHGAVGTNNYEVVKYLLENGADPAEADRTGEAAVLCYAIVNRNVRVVELLLLHCPRLVTAFSYTEQRKTALETAVKINHDHIVRLLLDRGSNLNHRNQDQCTAIKYAIQNEAVESLQAMLEFALRNGLVVDEDVDGLGNSALQFAVECGACMEILRLLVCYSVKRRAADLQKFGNKCGL</sequence>
<proteinExistence type="predicted"/>
<name>Q176D6_AEDAE</name>
<protein>
    <submittedName>
        <fullName evidence="2">AAEL006443-PA</fullName>
    </submittedName>
</protein>
<reference evidence="2" key="2">
    <citation type="journal article" date="2007" name="Science">
        <title>Genome sequence of Aedes aegypti, a major arbovirus vector.</title>
        <authorList>
            <person name="Nene V."/>
            <person name="Wortman J.R."/>
            <person name="Lawson D."/>
            <person name="Haas B."/>
            <person name="Kodira C."/>
            <person name="Tu Z.J."/>
            <person name="Loftus B."/>
            <person name="Xi Z."/>
            <person name="Megy K."/>
            <person name="Grabherr M."/>
            <person name="Ren Q."/>
            <person name="Zdobnov E.M."/>
            <person name="Lobo N.F."/>
            <person name="Campbell K.S."/>
            <person name="Brown S.E."/>
            <person name="Bonaldo M.F."/>
            <person name="Zhu J."/>
            <person name="Sinkins S.P."/>
            <person name="Hogenkamp D.G."/>
            <person name="Amedeo P."/>
            <person name="Arensburger P."/>
            <person name="Atkinson P.W."/>
            <person name="Bidwell S."/>
            <person name="Biedler J."/>
            <person name="Birney E."/>
            <person name="Bruggner R.V."/>
            <person name="Costas J."/>
            <person name="Coy M.R."/>
            <person name="Crabtree J."/>
            <person name="Crawford M."/>
            <person name="Debruyn B."/>
            <person name="Decaprio D."/>
            <person name="Eiglmeier K."/>
            <person name="Eisenstadt E."/>
            <person name="El-Dorry H."/>
            <person name="Gelbart W.M."/>
            <person name="Gomes S.L."/>
            <person name="Hammond M."/>
            <person name="Hannick L.I."/>
            <person name="Hogan J.R."/>
            <person name="Holmes M.H."/>
            <person name="Jaffe D."/>
            <person name="Johnston J.S."/>
            <person name="Kennedy R.C."/>
            <person name="Koo H."/>
            <person name="Kravitz S."/>
            <person name="Kriventseva E.V."/>
            <person name="Kulp D."/>
            <person name="Labutti K."/>
            <person name="Lee E."/>
            <person name="Li S."/>
            <person name="Lovin D.D."/>
            <person name="Mao C."/>
            <person name="Mauceli E."/>
            <person name="Menck C.F."/>
            <person name="Miller J.R."/>
            <person name="Montgomery P."/>
            <person name="Mori A."/>
            <person name="Nascimento A.L."/>
            <person name="Naveira H.F."/>
            <person name="Nusbaum C."/>
            <person name="O'leary S."/>
            <person name="Orvis J."/>
            <person name="Pertea M."/>
            <person name="Quesneville H."/>
            <person name="Reidenbach K.R."/>
            <person name="Rogers Y.H."/>
            <person name="Roth C.W."/>
            <person name="Schneider J.R."/>
            <person name="Schatz M."/>
            <person name="Shumway M."/>
            <person name="Stanke M."/>
            <person name="Stinson E.O."/>
            <person name="Tubio J.M."/>
            <person name="Vanzee J.P."/>
            <person name="Verjovski-Almeida S."/>
            <person name="Werner D."/>
            <person name="White O."/>
            <person name="Wyder S."/>
            <person name="Zeng Q."/>
            <person name="Zhao Q."/>
            <person name="Zhao Y."/>
            <person name="Hill C.A."/>
            <person name="Raikhel A.S."/>
            <person name="Soares M.B."/>
            <person name="Knudson D.L."/>
            <person name="Lee N.H."/>
            <person name="Galagan J."/>
            <person name="Salzberg S.L."/>
            <person name="Paulsen I.T."/>
            <person name="Dimopoulos G."/>
            <person name="Collins F.H."/>
            <person name="Birren B."/>
            <person name="Fraser-Liggett C.M."/>
            <person name="Severson D.W."/>
        </authorList>
    </citation>
    <scope>NUCLEOTIDE SEQUENCE [LARGE SCALE GENOMIC DNA]</scope>
    <source>
        <strain evidence="2">Liverpool</strain>
    </source>
</reference>
<dbReference type="PROSITE" id="PS50088">
    <property type="entry name" value="ANK_REPEAT"/>
    <property type="match status" value="2"/>
</dbReference>
<dbReference type="InterPro" id="IPR036770">
    <property type="entry name" value="Ankyrin_rpt-contain_sf"/>
</dbReference>
<feature type="repeat" description="ANK" evidence="1">
    <location>
        <begin position="1516"/>
        <end position="1548"/>
    </location>
</feature>
<dbReference type="PANTHER" id="PTHR24118">
    <property type="entry name" value="POTE ANKYRIN DOMAIN"/>
    <property type="match status" value="1"/>
</dbReference>
<dbReference type="InterPro" id="IPR002110">
    <property type="entry name" value="Ankyrin_rpt"/>
</dbReference>
<dbReference type="SMART" id="SM00248">
    <property type="entry name" value="ANK"/>
    <property type="match status" value="8"/>
</dbReference>